<dbReference type="PANTHER" id="PTHR42886">
    <property type="entry name" value="RE40534P-RELATED"/>
    <property type="match status" value="1"/>
</dbReference>
<dbReference type="Proteomes" id="UP001477870">
    <property type="component" value="Unassembled WGS sequence"/>
</dbReference>
<keyword evidence="2" id="KW-0378">Hydrolase</keyword>
<dbReference type="PANTHER" id="PTHR42886:SF29">
    <property type="entry name" value="PUMMELIG, ISOFORM A"/>
    <property type="match status" value="1"/>
</dbReference>
<dbReference type="InterPro" id="IPR022742">
    <property type="entry name" value="Hydrolase_4"/>
</dbReference>
<dbReference type="Pfam" id="PF12146">
    <property type="entry name" value="Hydrolase_4"/>
    <property type="match status" value="1"/>
</dbReference>
<dbReference type="RefSeq" id="WP_342847886.1">
    <property type="nucleotide sequence ID" value="NZ_JBBMQO010000003.1"/>
</dbReference>
<proteinExistence type="predicted"/>
<evidence type="ECO:0000313" key="2">
    <source>
        <dbReference type="EMBL" id="MEM5501372.1"/>
    </source>
</evidence>
<dbReference type="InterPro" id="IPR029058">
    <property type="entry name" value="AB_hydrolase_fold"/>
</dbReference>
<dbReference type="GO" id="GO:0016787">
    <property type="term" value="F:hydrolase activity"/>
    <property type="evidence" value="ECO:0007669"/>
    <property type="project" value="UniProtKB-KW"/>
</dbReference>
<organism evidence="2 3">
    <name type="scientific">Ahrensia kielensis</name>
    <dbReference type="NCBI Taxonomy" id="76980"/>
    <lineage>
        <taxon>Bacteria</taxon>
        <taxon>Pseudomonadati</taxon>
        <taxon>Pseudomonadota</taxon>
        <taxon>Alphaproteobacteria</taxon>
        <taxon>Hyphomicrobiales</taxon>
        <taxon>Ahrensiaceae</taxon>
        <taxon>Ahrensia</taxon>
    </lineage>
</organism>
<keyword evidence="3" id="KW-1185">Reference proteome</keyword>
<reference evidence="2 3" key="1">
    <citation type="submission" date="2024-03" db="EMBL/GenBank/DDBJ databases">
        <title>Community enrichment and isolation of bacterial strains for fucoidan degradation.</title>
        <authorList>
            <person name="Sichert A."/>
        </authorList>
    </citation>
    <scope>NUCLEOTIDE SEQUENCE [LARGE SCALE GENOMIC DNA]</scope>
    <source>
        <strain evidence="2 3">AS62</strain>
    </source>
</reference>
<accession>A0ABU9T5H6</accession>
<gene>
    <name evidence="2" type="ORF">WNY59_07185</name>
</gene>
<comment type="caution">
    <text evidence="2">The sequence shown here is derived from an EMBL/GenBank/DDBJ whole genome shotgun (WGS) entry which is preliminary data.</text>
</comment>
<dbReference type="SUPFAM" id="SSF53474">
    <property type="entry name" value="alpha/beta-Hydrolases"/>
    <property type="match status" value="1"/>
</dbReference>
<evidence type="ECO:0000313" key="3">
    <source>
        <dbReference type="Proteomes" id="UP001477870"/>
    </source>
</evidence>
<dbReference type="EMBL" id="JBBMQO010000003">
    <property type="protein sequence ID" value="MEM5501372.1"/>
    <property type="molecule type" value="Genomic_DNA"/>
</dbReference>
<dbReference type="Gene3D" id="3.40.50.1820">
    <property type="entry name" value="alpha/beta hydrolase"/>
    <property type="match status" value="1"/>
</dbReference>
<feature type="domain" description="Serine aminopeptidase S33" evidence="1">
    <location>
        <begin position="77"/>
        <end position="280"/>
    </location>
</feature>
<protein>
    <submittedName>
        <fullName evidence="2">Alpha/beta fold hydrolase</fullName>
    </submittedName>
</protein>
<name>A0ABU9T5H6_9HYPH</name>
<evidence type="ECO:0000259" key="1">
    <source>
        <dbReference type="Pfam" id="PF12146"/>
    </source>
</evidence>
<sequence>MVFYFILLIAIALAALFIFGSRATFNDNIRFDAASLDGDLDAYLAKSESANPDVLPQAVKEIVWAYPTSKAKTPIALVYIHGFSASKGEIRPVPDLAAAELKANLYYTRLEGHGAGGPAMGTATAQDWLDDTAEAIEIGARIGEKVVVIGTSTGATLAAVAALEPSLKDKVAAFILISPNFKVKAAGSELLTFPYAEKWLPLIIGKERSFEPVNDAHEKYWTSTYPTKAILPMGALVAYAKTLRYEKITQPALFIYSNEDKVIDHHLTSQVMDRWGGQTSLHAVTGADDPYKHVIAGDALSPNKTQEVADIIVNWVTTLH</sequence>